<protein>
    <submittedName>
        <fullName evidence="2">DUF5685 family protein</fullName>
    </submittedName>
</protein>
<reference evidence="3" key="1">
    <citation type="journal article" date="2019" name="Int. J. Syst. Evol. Microbiol.">
        <title>The Global Catalogue of Microorganisms (GCM) 10K type strain sequencing project: providing services to taxonomists for standard genome sequencing and annotation.</title>
        <authorList>
            <consortium name="The Broad Institute Genomics Platform"/>
            <consortium name="The Broad Institute Genome Sequencing Center for Infectious Disease"/>
            <person name="Wu L."/>
            <person name="Ma J."/>
        </authorList>
    </citation>
    <scope>NUCLEOTIDE SEQUENCE [LARGE SCALE GENOMIC DNA]</scope>
    <source>
        <strain evidence="3">CGMCC 4.7400</strain>
    </source>
</reference>
<dbReference type="Pfam" id="PF18937">
    <property type="entry name" value="DUF5685"/>
    <property type="match status" value="1"/>
</dbReference>
<sequence>MFGIVRPCRHRLGERLQTEWLAHLCGLCLALRRDHGQFARVVTNYDGLLVSVLTEAQTGRSEGGRRTAGPCPLRGMRTASVVRGEGARLAAAVSLVLASAKVRDHVTDGDGLLARRPVALAARKVADGWGRAGARGGTAVGFDTALLVDAVDRQAGVEALAGPGTPVLAVTEPTETATAAAFAHTAVLAGRPGNAEPLAEAGRLFGRLAHLLDAVEDRDADAASGAWNPLTATGTPLTEARRLADDAVHGIRLALGEVEFADGRLAHRLLVHELPASVDRAFGTSATCAHGALGPYAPGPYAPPGGPGGPGGPLPPEPPRGNRRGLLAGCAVWVGLACTCQLCCGEYTSPWSGQRKDGLCHHCSCDNCSNCCDCCDCCSNCSGCCDGCDCGCDC</sequence>
<accession>A0ABW2W921</accession>
<evidence type="ECO:0000256" key="1">
    <source>
        <dbReference type="SAM" id="MobiDB-lite"/>
    </source>
</evidence>
<keyword evidence="3" id="KW-1185">Reference proteome</keyword>
<proteinExistence type="predicted"/>
<feature type="region of interest" description="Disordered" evidence="1">
    <location>
        <begin position="299"/>
        <end position="318"/>
    </location>
</feature>
<evidence type="ECO:0000313" key="2">
    <source>
        <dbReference type="EMBL" id="MFD0314039.1"/>
    </source>
</evidence>
<gene>
    <name evidence="2" type="ORF">ACFQZ6_07310</name>
</gene>
<dbReference type="EMBL" id="JBHTEB010000001">
    <property type="protein sequence ID" value="MFD0314039.1"/>
    <property type="molecule type" value="Genomic_DNA"/>
</dbReference>
<comment type="caution">
    <text evidence="2">The sequence shown here is derived from an EMBL/GenBank/DDBJ whole genome shotgun (WGS) entry which is preliminary data.</text>
</comment>
<evidence type="ECO:0000313" key="3">
    <source>
        <dbReference type="Proteomes" id="UP001597023"/>
    </source>
</evidence>
<name>A0ABW2W921_9ACTN</name>
<dbReference type="Proteomes" id="UP001597023">
    <property type="component" value="Unassembled WGS sequence"/>
</dbReference>
<dbReference type="RefSeq" id="WP_381605806.1">
    <property type="nucleotide sequence ID" value="NZ_JBHTEB010000001.1"/>
</dbReference>
<organism evidence="2 3">
    <name type="scientific">Streptomyces flavalbus</name>
    <dbReference type="NCBI Taxonomy" id="2665155"/>
    <lineage>
        <taxon>Bacteria</taxon>
        <taxon>Bacillati</taxon>
        <taxon>Actinomycetota</taxon>
        <taxon>Actinomycetes</taxon>
        <taxon>Kitasatosporales</taxon>
        <taxon>Streptomycetaceae</taxon>
        <taxon>Streptomyces</taxon>
    </lineage>
</organism>
<dbReference type="InterPro" id="IPR043740">
    <property type="entry name" value="DUF5685"/>
</dbReference>